<evidence type="ECO:0000313" key="4">
    <source>
        <dbReference type="Proteomes" id="UP000069940"/>
    </source>
</evidence>
<dbReference type="InterPro" id="IPR012337">
    <property type="entry name" value="RNaseH-like_sf"/>
</dbReference>
<dbReference type="InterPro" id="IPR008042">
    <property type="entry name" value="Retrotrans_Pao"/>
</dbReference>
<dbReference type="Gene3D" id="3.30.420.10">
    <property type="entry name" value="Ribonuclease H-like superfamily/Ribonuclease H"/>
    <property type="match status" value="1"/>
</dbReference>
<dbReference type="RefSeq" id="XP_062700490.1">
    <property type="nucleotide sequence ID" value="XM_062844506.1"/>
</dbReference>
<dbReference type="Proteomes" id="UP000069940">
    <property type="component" value="Unassembled WGS sequence"/>
</dbReference>
<dbReference type="Pfam" id="PF05380">
    <property type="entry name" value="Peptidase_A17"/>
    <property type="match status" value="1"/>
</dbReference>
<dbReference type="CDD" id="cd01644">
    <property type="entry name" value="RT_pepA17"/>
    <property type="match status" value="1"/>
</dbReference>
<dbReference type="InterPro" id="IPR036397">
    <property type="entry name" value="RNaseH_sf"/>
</dbReference>
<dbReference type="SUPFAM" id="SSF56672">
    <property type="entry name" value="DNA/RNA polymerases"/>
    <property type="match status" value="1"/>
</dbReference>
<dbReference type="PANTHER" id="PTHR47331">
    <property type="entry name" value="PHD-TYPE DOMAIN-CONTAINING PROTEIN"/>
    <property type="match status" value="1"/>
</dbReference>
<dbReference type="EnsemblMetazoa" id="AALFPA23_022810.R33866">
    <property type="protein sequence ID" value="AALFPA23_022810.P33866"/>
    <property type="gene ID" value="AALFPA23_022810"/>
</dbReference>
<dbReference type="InterPro" id="IPR043502">
    <property type="entry name" value="DNA/RNA_pol_sf"/>
</dbReference>
<evidence type="ECO:0000259" key="2">
    <source>
        <dbReference type="PROSITE" id="PS50994"/>
    </source>
</evidence>
<organism evidence="3 4">
    <name type="scientific">Aedes albopictus</name>
    <name type="common">Asian tiger mosquito</name>
    <name type="synonym">Stegomyia albopicta</name>
    <dbReference type="NCBI Taxonomy" id="7160"/>
    <lineage>
        <taxon>Eukaryota</taxon>
        <taxon>Metazoa</taxon>
        <taxon>Ecdysozoa</taxon>
        <taxon>Arthropoda</taxon>
        <taxon>Hexapoda</taxon>
        <taxon>Insecta</taxon>
        <taxon>Pterygota</taxon>
        <taxon>Neoptera</taxon>
        <taxon>Endopterygota</taxon>
        <taxon>Diptera</taxon>
        <taxon>Nematocera</taxon>
        <taxon>Culicoidea</taxon>
        <taxon>Culicidae</taxon>
        <taxon>Culicinae</taxon>
        <taxon>Aedini</taxon>
        <taxon>Aedes</taxon>
        <taxon>Stegomyia</taxon>
    </lineage>
</organism>
<dbReference type="Pfam" id="PF03564">
    <property type="entry name" value="DUF1759"/>
    <property type="match status" value="1"/>
</dbReference>
<accession>A0ABM1ZYH8</accession>
<proteinExistence type="predicted"/>
<dbReference type="Pfam" id="PF18701">
    <property type="entry name" value="DUF5641"/>
    <property type="match status" value="1"/>
</dbReference>
<keyword evidence="1" id="KW-0175">Coiled coil</keyword>
<dbReference type="SUPFAM" id="SSF53098">
    <property type="entry name" value="Ribonuclease H-like"/>
    <property type="match status" value="1"/>
</dbReference>
<protein>
    <recommendedName>
        <fullName evidence="2">Integrase catalytic domain-containing protein</fullName>
    </recommendedName>
</protein>
<dbReference type="InterPro" id="IPR040676">
    <property type="entry name" value="DUF5641"/>
</dbReference>
<reference evidence="3" key="2">
    <citation type="submission" date="2025-05" db="UniProtKB">
        <authorList>
            <consortium name="EnsemblMetazoa"/>
        </authorList>
    </citation>
    <scope>IDENTIFICATION</scope>
    <source>
        <strain evidence="3">Foshan</strain>
    </source>
</reference>
<dbReference type="Gene3D" id="2.40.70.10">
    <property type="entry name" value="Acid Proteases"/>
    <property type="match status" value="1"/>
</dbReference>
<evidence type="ECO:0000256" key="1">
    <source>
        <dbReference type="SAM" id="Coils"/>
    </source>
</evidence>
<name>A0ABM1ZYH8_AEDAL</name>
<sequence length="1768" mass="199734">MTKKLKPKLQVRDNIVDFLKRTSRFLKNYVPDTHALQVQTRMDKLDEKWDEFEDIQAQIEQMEEHEEKADDHKRTRAEFEELYFQVRAGLKSKLPSTLSSSAPPSANAPVGACAGITLPKINLPEFNGEFDKWLPFFDTFKSLIHDNPDLSGIQRFHYLRASLKGEALKVVDSFPLCEANYAAAWSALIKRYSNVYLQKKRHVNALLQFPKLKKMTASGIHDVIDCFDRHTKILDQLGEVTSGWGAMLTQLLVSKLDDSTQKDWEEFALKKQDPTFRQVMEFLEGQTRILDAIAVDQRGECQRVPFSTPSNSFKKSVPKLAVNTASESSTTKCVSCSGPHYIINCPTFAKMSLDKRFQVVNSKKLCSNCLRRDHYSRDCKSSFRCRTCNKKHHSLLHPGLSASGSNSATAAQECTQSQTGGSNVSTTAVAPVDAPQQVLQSSVATIYAANVTAESREVHVFLSTVLVSVKDCNGRSHMARALLDSGSQANLITERLCQVLKLPRKQTSVPIAGVGSARVQINSSVSTTIASRITDYAIPMDFLVLKKVTEDQPSTTIPVSSWNLPSDMVLADPGFNKRAPIDLLLGLEYFYEFLLLNGGRIQIQRVGEGIPLFVNTVFGWIAAGKADLGSLNPIPCCHVTTNATLEEKIERFWSIEEMQDVPRRSQEEQDCEEHFQATFSRDSTGRYVVRLPKRMGFEQMIGESRDTALRRLMQLERRLGKDANLRKSYNEAMQTYLELNHMTAVPDEVLKHDSRLACYLPHHPVIKESSTTTKIRPVVDGSAKTTSNHSLNDALMTGPVLQDPLFDLVLRFRKHAVALVADIEKMYLQVRVHPDDTSLQRILWRFSPEEPIATYEMNRVTFGLAPSSYLATRCLQQLADDEGDLHPRGKEALINDFYVDDYVGGADSECEAILLRQDLEQLMPKGGFRLRKWMSNAKGALEGLPPEDLGTQSTLNFDQEQVKTLGIHWRPGPDVLGIDVSNLTVNGQWTRRKVYSVIAQLWDPSGITAPVISWAKIRMQLLWVAVQGWDDPLSEELANRWTEFYHQLPVLSEIEVKRHAFVNYPMLIQFHVFSDASEAAYGACIYARSIDQRGHIKVELLAAKSRPASLKKTTLARLELCGAHVAAKLYRATAKALKMEDTETWFWSDSTVVLSWLKSPPYVWPTFVANRVSHIQELTKGHRWNHVKGTENPADLVSRGVMPKDLVDKHHWFHGPDWLSLLDQHWNTERHLKYERPAEELLERKKNVMVVADSQQPHLLLDRYSSYWKLLRITAYVLKFIRRCQHRRSPPTSSSLSVAELQEAKYTLVRCVQREPFAAEIKALANHRPIQAHSSLKLLHPFLDHQGILRVGGRLRLAGESYAVRHPIILPSNHTFSRQVAVAYHELSLHSGPRMTLAQIRQEFWPLRGKALATYTFRNCLRCFRTNPVPVSQPPGQLPKPRTTPTRAFAVTGVDYCGPVYLKPVHRRAAAQKAYIAVFVCFSTKAVHLELVGDLTASAFLATLRRFVARRGLPSEIHSDNGLNFKGASNDLREMYELLHDPVVHSQISNETSKRGIVWKFIPPRAPNFGGLWEAAVKSAKTSLVRVLGQRRLSFEDMATILTQIEAAMNSRPLTPLSEDPDELDVLTPGHFLTGSSLLALPDPDYSEIPLNRLHHYQGLQQIIQQHWKRWRREYISQLHNQNQRFPQATILAVGQMVLLKEDGNPAIEWPLARIIEVHPGPDGVVRVVKVRMPSGSIYKRPASRVCLLPFERTSPKDETLSTPISAT</sequence>
<dbReference type="CDD" id="cd00303">
    <property type="entry name" value="retropepsin_like"/>
    <property type="match status" value="1"/>
</dbReference>
<feature type="coiled-coil region" evidence="1">
    <location>
        <begin position="52"/>
        <end position="82"/>
    </location>
</feature>
<dbReference type="InterPro" id="IPR021109">
    <property type="entry name" value="Peptidase_aspartic_dom_sf"/>
</dbReference>
<feature type="domain" description="Integrase catalytic" evidence="2">
    <location>
        <begin position="1441"/>
        <end position="1637"/>
    </location>
</feature>
<dbReference type="Pfam" id="PF05585">
    <property type="entry name" value="DUF1758"/>
    <property type="match status" value="1"/>
</dbReference>
<dbReference type="InterPro" id="IPR001584">
    <property type="entry name" value="Integrase_cat-core"/>
</dbReference>
<dbReference type="GeneID" id="134284928"/>
<dbReference type="InterPro" id="IPR008737">
    <property type="entry name" value="DUF1758"/>
</dbReference>
<dbReference type="PROSITE" id="PS50994">
    <property type="entry name" value="INTEGRASE"/>
    <property type="match status" value="1"/>
</dbReference>
<keyword evidence="4" id="KW-1185">Reference proteome</keyword>
<dbReference type="InterPro" id="IPR005312">
    <property type="entry name" value="DUF1759"/>
</dbReference>
<reference evidence="4" key="1">
    <citation type="journal article" date="2015" name="Proc. Natl. Acad. Sci. U.S.A.">
        <title>Genome sequence of the Asian Tiger mosquito, Aedes albopictus, reveals insights into its biology, genetics, and evolution.</title>
        <authorList>
            <person name="Chen X.G."/>
            <person name="Jiang X."/>
            <person name="Gu J."/>
            <person name="Xu M."/>
            <person name="Wu Y."/>
            <person name="Deng Y."/>
            <person name="Zhang C."/>
            <person name="Bonizzoni M."/>
            <person name="Dermauw W."/>
            <person name="Vontas J."/>
            <person name="Armbruster P."/>
            <person name="Huang X."/>
            <person name="Yang Y."/>
            <person name="Zhang H."/>
            <person name="He W."/>
            <person name="Peng H."/>
            <person name="Liu Y."/>
            <person name="Wu K."/>
            <person name="Chen J."/>
            <person name="Lirakis M."/>
            <person name="Topalis P."/>
            <person name="Van Leeuwen T."/>
            <person name="Hall A.B."/>
            <person name="Jiang X."/>
            <person name="Thorpe C."/>
            <person name="Mueller R.L."/>
            <person name="Sun C."/>
            <person name="Waterhouse R.M."/>
            <person name="Yan G."/>
            <person name="Tu Z.J."/>
            <person name="Fang X."/>
            <person name="James A.A."/>
        </authorList>
    </citation>
    <scope>NUCLEOTIDE SEQUENCE [LARGE SCALE GENOMIC DNA]</scope>
    <source>
        <strain evidence="4">Foshan</strain>
    </source>
</reference>
<dbReference type="PANTHER" id="PTHR47331:SF1">
    <property type="entry name" value="GAG-LIKE PROTEIN"/>
    <property type="match status" value="1"/>
</dbReference>
<evidence type="ECO:0000313" key="3">
    <source>
        <dbReference type="EnsemblMetazoa" id="AALFPA23_022810.P33866"/>
    </source>
</evidence>